<evidence type="ECO:0000256" key="8">
    <source>
        <dbReference type="ARBA" id="ARBA00022801"/>
    </source>
</evidence>
<comment type="catalytic activity">
    <reaction evidence="14">
        <text>Preferential cleavage: (Ac)2-L-Lys-D-Ala-|-D-Ala. Also transpeptidation of peptidyl-alanyl moieties that are N-acyl substituents of D-alanine.</text>
        <dbReference type="EC" id="3.4.16.4"/>
    </reaction>
</comment>
<dbReference type="InterPro" id="IPR012338">
    <property type="entry name" value="Beta-lactam/transpept-like"/>
</dbReference>
<comment type="caution">
    <text evidence="14">Lacks conserved residue(s) required for the propagation of feature annotation.</text>
</comment>
<dbReference type="Gene3D" id="3.30.1390.30">
    <property type="entry name" value="Penicillin-binding protein 2a, domain 3"/>
    <property type="match status" value="1"/>
</dbReference>
<dbReference type="UniPathway" id="UPA00219"/>
<evidence type="ECO:0000256" key="6">
    <source>
        <dbReference type="ARBA" id="ARBA00022670"/>
    </source>
</evidence>
<accession>A0A251XCP2</accession>
<keyword evidence="6 14" id="KW-0645">Protease</keyword>
<dbReference type="PANTHER" id="PTHR30627:SF2">
    <property type="entry name" value="PEPTIDOGLYCAN D,D-TRANSPEPTIDASE MRDA"/>
    <property type="match status" value="1"/>
</dbReference>
<dbReference type="NCBIfam" id="TIGR03423">
    <property type="entry name" value="pbp2_mrdA"/>
    <property type="match status" value="1"/>
</dbReference>
<evidence type="ECO:0000256" key="7">
    <source>
        <dbReference type="ARBA" id="ARBA00022692"/>
    </source>
</evidence>
<keyword evidence="8 14" id="KW-0378">Hydrolase</keyword>
<evidence type="ECO:0000256" key="3">
    <source>
        <dbReference type="ARBA" id="ARBA00022475"/>
    </source>
</evidence>
<keyword evidence="5 14" id="KW-0121">Carboxypeptidase</keyword>
<dbReference type="InterPro" id="IPR005311">
    <property type="entry name" value="PBP_dimer"/>
</dbReference>
<dbReference type="HAMAP" id="MF_02081">
    <property type="entry name" value="MrdA_transpept"/>
    <property type="match status" value="1"/>
</dbReference>
<comment type="pathway">
    <text evidence="14">Cell wall biogenesis; peptidoglycan biosynthesis.</text>
</comment>
<evidence type="ECO:0000256" key="1">
    <source>
        <dbReference type="ARBA" id="ARBA00004167"/>
    </source>
</evidence>
<comment type="caution">
    <text evidence="17">The sequence shown here is derived from an EMBL/GenBank/DDBJ whole genome shotgun (WGS) entry which is preliminary data.</text>
</comment>
<keyword evidence="3 14" id="KW-1003">Cell membrane</keyword>
<sequence>MSLFSFLFPFKRRSSRRVVLKDAVQETRLFSTRVILGWMGMLLALSFIVVRLVYLQVVDHERYTTLSESNRLKILPIPPTRGFIFDRNGVLLAENRASYRLELIPERIPNLDETINDLRTLVHISEEDVTRFRQQMRRYRPFDPVPLRFRLTEDEVARFSVQSYRFKGVGIESDLSRYYPLHQSGAHIIGYVGRISEEELKVIDPSNYRGTNYIGKTGVEKSYERYLHGQVGYQEVETDVRGRVLRVLARKAPAPGKNLYLNIDMALQSFAEELIRDERAAIVAIDPQNGAVLALVSMPSYDLNLFVGGIDAKTYKELRDSPDRPLYNRAIRGQYPPGSTIKSFVGLAGLEYGIRTEHSRVWCSGAFQLKGQSHRYRDWKRSGHGSVNFHTAVEQSCDVYFYDLAHDLGIDRLHTFMTRFKFGQKTGIDLVGELSGLMPSREWKRRARKAAWYPGETVITGIGQGYMLATPLQLAVATATLSMHGQFLQPRVAFATEEASGHESEAIPAQQRDQVLLKEDNFWVQAILGMEAVIYGSRGTARKVARGAPYRFAGKTGTAQVFGIKQDERYNAARLDKRLHDHAWFVAFAPVEKPRIAIAVIVENGGGGSSTAAPIAREVMDFYLLNNPATLLSQPATTK</sequence>
<keyword evidence="12 14" id="KW-0472">Membrane</keyword>
<evidence type="ECO:0000256" key="9">
    <source>
        <dbReference type="ARBA" id="ARBA00022960"/>
    </source>
</evidence>
<dbReference type="GO" id="GO:0009002">
    <property type="term" value="F:serine-type D-Ala-D-Ala carboxypeptidase activity"/>
    <property type="evidence" value="ECO:0007669"/>
    <property type="project" value="UniProtKB-UniRule"/>
</dbReference>
<organism evidence="17 18">
    <name type="scientific">Thioflexithrix psekupsensis</name>
    <dbReference type="NCBI Taxonomy" id="1570016"/>
    <lineage>
        <taxon>Bacteria</taxon>
        <taxon>Pseudomonadati</taxon>
        <taxon>Pseudomonadota</taxon>
        <taxon>Gammaproteobacteria</taxon>
        <taxon>Thiotrichales</taxon>
        <taxon>Thioflexithrix</taxon>
    </lineage>
</organism>
<gene>
    <name evidence="14" type="primary">mrdA</name>
    <name evidence="17" type="ORF">TPSD3_01075</name>
</gene>
<feature type="domain" description="Penicillin-binding protein dimerisation" evidence="16">
    <location>
        <begin position="76"/>
        <end position="247"/>
    </location>
</feature>
<dbReference type="InterPro" id="IPR036138">
    <property type="entry name" value="PBP_dimer_sf"/>
</dbReference>
<dbReference type="GO" id="GO:0071972">
    <property type="term" value="F:peptidoglycan L,D-transpeptidase activity"/>
    <property type="evidence" value="ECO:0007669"/>
    <property type="project" value="TreeGrafter"/>
</dbReference>
<keyword evidence="7 14" id="KW-0812">Transmembrane</keyword>
<dbReference type="InterPro" id="IPR001460">
    <property type="entry name" value="PCN-bd_Tpept"/>
</dbReference>
<evidence type="ECO:0000313" key="17">
    <source>
        <dbReference type="EMBL" id="OUD16025.1"/>
    </source>
</evidence>
<proteinExistence type="inferred from homology"/>
<comment type="similarity">
    <text evidence="14">Belongs to the transpeptidase family. MrdA subfamily.</text>
</comment>
<dbReference type="AlphaFoldDB" id="A0A251XCP2"/>
<dbReference type="SUPFAM" id="SSF56601">
    <property type="entry name" value="beta-lactamase/transpeptidase-like"/>
    <property type="match status" value="1"/>
</dbReference>
<comment type="subcellular location">
    <subcellularLocation>
        <location evidence="2">Cell membrane</location>
    </subcellularLocation>
    <subcellularLocation>
        <location evidence="1">Membrane</location>
        <topology evidence="1">Single-pass membrane protein</topology>
    </subcellularLocation>
</comment>
<dbReference type="InterPro" id="IPR017790">
    <property type="entry name" value="Penicillin-binding_protein_2"/>
</dbReference>
<dbReference type="Pfam" id="PF03717">
    <property type="entry name" value="PBP_dimer"/>
    <property type="match status" value="1"/>
</dbReference>
<evidence type="ECO:0000259" key="15">
    <source>
        <dbReference type="Pfam" id="PF00905"/>
    </source>
</evidence>
<evidence type="ECO:0000256" key="13">
    <source>
        <dbReference type="ARBA" id="ARBA00023316"/>
    </source>
</evidence>
<dbReference type="Gene3D" id="3.90.1310.10">
    <property type="entry name" value="Penicillin-binding protein 2a (Domain 2)"/>
    <property type="match status" value="1"/>
</dbReference>
<dbReference type="GO" id="GO:0009252">
    <property type="term" value="P:peptidoglycan biosynthetic process"/>
    <property type="evidence" value="ECO:0007669"/>
    <property type="project" value="UniProtKB-UniRule"/>
</dbReference>
<evidence type="ECO:0000256" key="4">
    <source>
        <dbReference type="ARBA" id="ARBA00022519"/>
    </source>
</evidence>
<dbReference type="GO" id="GO:0008658">
    <property type="term" value="F:penicillin binding"/>
    <property type="evidence" value="ECO:0007669"/>
    <property type="project" value="UniProtKB-UniRule"/>
</dbReference>
<dbReference type="Gene3D" id="3.40.710.10">
    <property type="entry name" value="DD-peptidase/beta-lactamase superfamily"/>
    <property type="match status" value="1"/>
</dbReference>
<feature type="active site" description="Acyl-ester intermediate" evidence="14">
    <location>
        <position position="339"/>
    </location>
</feature>
<keyword evidence="18" id="KW-1185">Reference proteome</keyword>
<dbReference type="GO" id="GO:0006508">
    <property type="term" value="P:proteolysis"/>
    <property type="evidence" value="ECO:0007669"/>
    <property type="project" value="UniProtKB-KW"/>
</dbReference>
<keyword evidence="10 14" id="KW-0573">Peptidoglycan synthesis</keyword>
<evidence type="ECO:0000256" key="5">
    <source>
        <dbReference type="ARBA" id="ARBA00022645"/>
    </source>
</evidence>
<keyword evidence="11 14" id="KW-1133">Transmembrane helix</keyword>
<dbReference type="GO" id="GO:0005886">
    <property type="term" value="C:plasma membrane"/>
    <property type="evidence" value="ECO:0007669"/>
    <property type="project" value="UniProtKB-SubCell"/>
</dbReference>
<evidence type="ECO:0000256" key="14">
    <source>
        <dbReference type="HAMAP-Rule" id="MF_02081"/>
    </source>
</evidence>
<dbReference type="PANTHER" id="PTHR30627">
    <property type="entry name" value="PEPTIDOGLYCAN D,D-TRANSPEPTIDASE"/>
    <property type="match status" value="1"/>
</dbReference>
<keyword evidence="9 14" id="KW-0133">Cell shape</keyword>
<evidence type="ECO:0000259" key="16">
    <source>
        <dbReference type="Pfam" id="PF03717"/>
    </source>
</evidence>
<dbReference type="EC" id="3.4.16.4" evidence="14"/>
<dbReference type="SUPFAM" id="SSF56519">
    <property type="entry name" value="Penicillin binding protein dimerisation domain"/>
    <property type="match status" value="1"/>
</dbReference>
<evidence type="ECO:0000313" key="18">
    <source>
        <dbReference type="Proteomes" id="UP000194798"/>
    </source>
</evidence>
<evidence type="ECO:0000256" key="10">
    <source>
        <dbReference type="ARBA" id="ARBA00022984"/>
    </source>
</evidence>
<dbReference type="EMBL" id="MSLT01000002">
    <property type="protein sequence ID" value="OUD16025.1"/>
    <property type="molecule type" value="Genomic_DNA"/>
</dbReference>
<protein>
    <recommendedName>
        <fullName evidence="14">Peptidoglycan D,D-transpeptidase MrdA</fullName>
        <ecNumber evidence="14">3.4.16.4</ecNumber>
    </recommendedName>
    <alternativeName>
        <fullName evidence="14">Penicillin-binding protein 2</fullName>
        <shortName evidence="14">PBP-2</shortName>
    </alternativeName>
</protein>
<evidence type="ECO:0000256" key="12">
    <source>
        <dbReference type="ARBA" id="ARBA00023136"/>
    </source>
</evidence>
<dbReference type="FunFam" id="3.40.710.10:FF:000024">
    <property type="entry name" value="Penicillin-binding protein 2"/>
    <property type="match status" value="1"/>
</dbReference>
<evidence type="ECO:0000256" key="2">
    <source>
        <dbReference type="ARBA" id="ARBA00004236"/>
    </source>
</evidence>
<dbReference type="OrthoDB" id="9766847at2"/>
<feature type="domain" description="Penicillin-binding protein transpeptidase" evidence="15">
    <location>
        <begin position="281"/>
        <end position="621"/>
    </location>
</feature>
<keyword evidence="13 14" id="KW-0961">Cell wall biogenesis/degradation</keyword>
<evidence type="ECO:0000256" key="11">
    <source>
        <dbReference type="ARBA" id="ARBA00022989"/>
    </source>
</evidence>
<keyword evidence="4 14" id="KW-0997">Cell inner membrane</keyword>
<dbReference type="GO" id="GO:0008360">
    <property type="term" value="P:regulation of cell shape"/>
    <property type="evidence" value="ECO:0007669"/>
    <property type="project" value="UniProtKB-KW"/>
</dbReference>
<dbReference type="Proteomes" id="UP000194798">
    <property type="component" value="Unassembled WGS sequence"/>
</dbReference>
<name>A0A251XCP2_9GAMM</name>
<dbReference type="GO" id="GO:0071555">
    <property type="term" value="P:cell wall organization"/>
    <property type="evidence" value="ECO:0007669"/>
    <property type="project" value="UniProtKB-KW"/>
</dbReference>
<reference evidence="17 18" key="1">
    <citation type="submission" date="2016-12" db="EMBL/GenBank/DDBJ databases">
        <title>Thioflexothrix psekupsii D3 genome sequencing and assembly.</title>
        <authorList>
            <person name="Fomenkov A."/>
            <person name="Vincze T."/>
            <person name="Grabovich M."/>
            <person name="Anton B.P."/>
            <person name="Dubinina G."/>
            <person name="Orlova M."/>
            <person name="Belousova E."/>
            <person name="Roberts R.J."/>
        </authorList>
    </citation>
    <scope>NUCLEOTIDE SEQUENCE [LARGE SCALE GENOMIC DNA]</scope>
    <source>
        <strain evidence="17">D3</strain>
    </source>
</reference>
<dbReference type="InterPro" id="IPR050515">
    <property type="entry name" value="Beta-lactam/transpept"/>
</dbReference>
<dbReference type="Pfam" id="PF00905">
    <property type="entry name" value="Transpeptidase"/>
    <property type="match status" value="1"/>
</dbReference>
<comment type="function">
    <text evidence="14">Catalyzes cross-linking of the peptidoglycan cell wall.</text>
</comment>